<feature type="transmembrane region" description="Helical" evidence="1">
    <location>
        <begin position="12"/>
        <end position="34"/>
    </location>
</feature>
<keyword evidence="3" id="KW-1185">Reference proteome</keyword>
<protein>
    <submittedName>
        <fullName evidence="2">Uncharacterized protein</fullName>
    </submittedName>
</protein>
<evidence type="ECO:0000313" key="3">
    <source>
        <dbReference type="Proteomes" id="UP000294546"/>
    </source>
</evidence>
<organism evidence="2 3">
    <name type="scientific">Marinobacterium mangrovicola</name>
    <dbReference type="NCBI Taxonomy" id="1476959"/>
    <lineage>
        <taxon>Bacteria</taxon>
        <taxon>Pseudomonadati</taxon>
        <taxon>Pseudomonadota</taxon>
        <taxon>Gammaproteobacteria</taxon>
        <taxon>Oceanospirillales</taxon>
        <taxon>Oceanospirillaceae</taxon>
        <taxon>Marinobacterium</taxon>
    </lineage>
</organism>
<gene>
    <name evidence="2" type="ORF">CLV83_4253</name>
</gene>
<keyword evidence="1" id="KW-0472">Membrane</keyword>
<dbReference type="AlphaFoldDB" id="A0A4R1G3L7"/>
<accession>A0A4R1G3L7</accession>
<comment type="caution">
    <text evidence="2">The sequence shown here is derived from an EMBL/GenBank/DDBJ whole genome shotgun (WGS) entry which is preliminary data.</text>
</comment>
<sequence length="289" mass="32234">MKLGDLMRRYSILGWLRVFLLLVLVMILALYLLLSSTRSVDWHNPVVVRIYPINADGRAPTQVYVDQLDDTSFDDIETFFAREGYRYRIPLRAPVRVDLAPPIDSLPPETPEEASIVEALWWAIKMRFWVWWQDGWQASDADVRIFMSFYAPGNPQGQQHSLGLQKGNIGLVNGYADPEHQGINNFVAAHELLHTLGASDKYDMKTGKPLWPDGFADPVKEPLFPQQRAEIMGGRVQVTPGWSLLPPSLSHAIIGSATAIEIGWLGPVAIRSESDSQAAPQSAQSSAAE</sequence>
<evidence type="ECO:0000256" key="1">
    <source>
        <dbReference type="SAM" id="Phobius"/>
    </source>
</evidence>
<reference evidence="2 3" key="1">
    <citation type="submission" date="2019-03" db="EMBL/GenBank/DDBJ databases">
        <title>Genomic Encyclopedia of Archaeal and Bacterial Type Strains, Phase II (KMG-II): from individual species to whole genera.</title>
        <authorList>
            <person name="Goeker M."/>
        </authorList>
    </citation>
    <scope>NUCLEOTIDE SEQUENCE [LARGE SCALE GENOMIC DNA]</scope>
    <source>
        <strain evidence="2 3">DSM 27697</strain>
    </source>
</reference>
<keyword evidence="1" id="KW-0812">Transmembrane</keyword>
<name>A0A4R1G3L7_9GAMM</name>
<keyword evidence="1" id="KW-1133">Transmembrane helix</keyword>
<dbReference type="EMBL" id="SMFU01000014">
    <property type="protein sequence ID" value="TCK02557.1"/>
    <property type="molecule type" value="Genomic_DNA"/>
</dbReference>
<evidence type="ECO:0000313" key="2">
    <source>
        <dbReference type="EMBL" id="TCK02557.1"/>
    </source>
</evidence>
<dbReference type="Proteomes" id="UP000294546">
    <property type="component" value="Unassembled WGS sequence"/>
</dbReference>
<proteinExistence type="predicted"/>